<feature type="compositionally biased region" description="Polar residues" evidence="1">
    <location>
        <begin position="58"/>
        <end position="69"/>
    </location>
</feature>
<feature type="region of interest" description="Disordered" evidence="1">
    <location>
        <begin position="49"/>
        <end position="69"/>
    </location>
</feature>
<proteinExistence type="predicted"/>
<evidence type="ECO:0000313" key="3">
    <source>
        <dbReference type="Proteomes" id="UP000297245"/>
    </source>
</evidence>
<dbReference type="EMBL" id="ML179038">
    <property type="protein sequence ID" value="THV07245.1"/>
    <property type="molecule type" value="Genomic_DNA"/>
</dbReference>
<sequence>MNLFLTCEFHDQSSSTPSGKLLIVAILGINPGHEDKIHEILKIAKEDANSDKEPKTLTYRTGRSISPTGQPQSEFVVIEEYADAKVGLMEHAAGRGSVALLKAREEGAFSSFNLNFYDEF</sequence>
<dbReference type="Gene3D" id="3.30.70.100">
    <property type="match status" value="1"/>
</dbReference>
<accession>A0A4S8MVS0</accession>
<evidence type="ECO:0000313" key="2">
    <source>
        <dbReference type="EMBL" id="THV07245.1"/>
    </source>
</evidence>
<evidence type="ECO:0008006" key="4">
    <source>
        <dbReference type="Google" id="ProtNLM"/>
    </source>
</evidence>
<gene>
    <name evidence="2" type="ORF">K435DRAFT_959844</name>
</gene>
<reference evidence="2 3" key="1">
    <citation type="journal article" date="2019" name="Nat. Ecol. Evol.">
        <title>Megaphylogeny resolves global patterns of mushroom evolution.</title>
        <authorList>
            <person name="Varga T."/>
            <person name="Krizsan K."/>
            <person name="Foldi C."/>
            <person name="Dima B."/>
            <person name="Sanchez-Garcia M."/>
            <person name="Sanchez-Ramirez S."/>
            <person name="Szollosi G.J."/>
            <person name="Szarkandi J.G."/>
            <person name="Papp V."/>
            <person name="Albert L."/>
            <person name="Andreopoulos W."/>
            <person name="Angelini C."/>
            <person name="Antonin V."/>
            <person name="Barry K.W."/>
            <person name="Bougher N.L."/>
            <person name="Buchanan P."/>
            <person name="Buyck B."/>
            <person name="Bense V."/>
            <person name="Catcheside P."/>
            <person name="Chovatia M."/>
            <person name="Cooper J."/>
            <person name="Damon W."/>
            <person name="Desjardin D."/>
            <person name="Finy P."/>
            <person name="Geml J."/>
            <person name="Haridas S."/>
            <person name="Hughes K."/>
            <person name="Justo A."/>
            <person name="Karasinski D."/>
            <person name="Kautmanova I."/>
            <person name="Kiss B."/>
            <person name="Kocsube S."/>
            <person name="Kotiranta H."/>
            <person name="LaButti K.M."/>
            <person name="Lechner B.E."/>
            <person name="Liimatainen K."/>
            <person name="Lipzen A."/>
            <person name="Lukacs Z."/>
            <person name="Mihaltcheva S."/>
            <person name="Morgado L.N."/>
            <person name="Niskanen T."/>
            <person name="Noordeloos M.E."/>
            <person name="Ohm R.A."/>
            <person name="Ortiz-Santana B."/>
            <person name="Ovrebo C."/>
            <person name="Racz N."/>
            <person name="Riley R."/>
            <person name="Savchenko A."/>
            <person name="Shiryaev A."/>
            <person name="Soop K."/>
            <person name="Spirin V."/>
            <person name="Szebenyi C."/>
            <person name="Tomsovsky M."/>
            <person name="Tulloss R.E."/>
            <person name="Uehling J."/>
            <person name="Grigoriev I.V."/>
            <person name="Vagvolgyi C."/>
            <person name="Papp T."/>
            <person name="Martin F.M."/>
            <person name="Miettinen O."/>
            <person name="Hibbett D.S."/>
            <person name="Nagy L.G."/>
        </authorList>
    </citation>
    <scope>NUCLEOTIDE SEQUENCE [LARGE SCALE GENOMIC DNA]</scope>
    <source>
        <strain evidence="2 3">CBS 962.96</strain>
    </source>
</reference>
<name>A0A4S8MVS0_DENBC</name>
<organism evidence="2 3">
    <name type="scientific">Dendrothele bispora (strain CBS 962.96)</name>
    <dbReference type="NCBI Taxonomy" id="1314807"/>
    <lineage>
        <taxon>Eukaryota</taxon>
        <taxon>Fungi</taxon>
        <taxon>Dikarya</taxon>
        <taxon>Basidiomycota</taxon>
        <taxon>Agaricomycotina</taxon>
        <taxon>Agaricomycetes</taxon>
        <taxon>Agaricomycetidae</taxon>
        <taxon>Agaricales</taxon>
        <taxon>Agaricales incertae sedis</taxon>
        <taxon>Dendrothele</taxon>
    </lineage>
</organism>
<dbReference type="Proteomes" id="UP000297245">
    <property type="component" value="Unassembled WGS sequence"/>
</dbReference>
<keyword evidence="3" id="KW-1185">Reference proteome</keyword>
<dbReference type="OrthoDB" id="10011777at2759"/>
<dbReference type="AlphaFoldDB" id="A0A4S8MVS0"/>
<evidence type="ECO:0000256" key="1">
    <source>
        <dbReference type="SAM" id="MobiDB-lite"/>
    </source>
</evidence>
<protein>
    <recommendedName>
        <fullName evidence="4">ABM domain-containing protein</fullName>
    </recommendedName>
</protein>